<gene>
    <name evidence="1" type="ORF">BAZSYMB_SCAFFOLD00082_6</name>
</gene>
<evidence type="ECO:0000313" key="2">
    <source>
        <dbReference type="Proteomes" id="UP000198559"/>
    </source>
</evidence>
<organism evidence="1 2">
    <name type="scientific">Bathymodiolus azoricus thioautotrophic gill symbiont</name>
    <dbReference type="NCBI Taxonomy" id="235205"/>
    <lineage>
        <taxon>Bacteria</taxon>
        <taxon>Pseudomonadati</taxon>
        <taxon>Pseudomonadota</taxon>
        <taxon>Gammaproteobacteria</taxon>
        <taxon>sulfur-oxidizing symbionts</taxon>
    </lineage>
</organism>
<reference evidence="2" key="1">
    <citation type="submission" date="2016-06" db="EMBL/GenBank/DDBJ databases">
        <authorList>
            <person name="Petersen J."/>
            <person name="Sayavedra L."/>
        </authorList>
    </citation>
    <scope>NUCLEOTIDE SEQUENCE [LARGE SCALE GENOMIC DNA]</scope>
    <source>
        <strain evidence="2">BazSymB</strain>
    </source>
</reference>
<sequence>MLSSYKFFYNFMIKISKKMTFKNRCNHIFCLYSSAETANTNEKPFLIKLLFFWYTFRLVGMPL</sequence>
<evidence type="ECO:0000313" key="1">
    <source>
        <dbReference type="EMBL" id="SEH65289.1"/>
    </source>
</evidence>
<proteinExistence type="predicted"/>
<accession>A0A1H6JRY6</accession>
<dbReference type="AlphaFoldDB" id="A0A1H6JRY6"/>
<protein>
    <submittedName>
        <fullName evidence="1">Uncharacterized protein</fullName>
    </submittedName>
</protein>
<dbReference type="Proteomes" id="UP000198559">
    <property type="component" value="Unassembled WGS sequence"/>
</dbReference>
<dbReference type="EMBL" id="CVUD02000069">
    <property type="protein sequence ID" value="SEH65289.1"/>
    <property type="molecule type" value="Genomic_DNA"/>
</dbReference>
<name>A0A1H6JRY6_9GAMM</name>